<organism evidence="5 8">
    <name type="scientific">Pseudoalteromonas aurantia</name>
    <dbReference type="NCBI Taxonomy" id="43654"/>
    <lineage>
        <taxon>Bacteria</taxon>
        <taxon>Pseudomonadati</taxon>
        <taxon>Pseudomonadota</taxon>
        <taxon>Gammaproteobacteria</taxon>
        <taxon>Alteromonadales</taxon>
        <taxon>Pseudoalteromonadaceae</taxon>
        <taxon>Pseudoalteromonas</taxon>
    </lineage>
</organism>
<reference evidence="5" key="3">
    <citation type="submission" date="2019-09" db="EMBL/GenBank/DDBJ databases">
        <title>Co-occurence of chitin degradation, pigmentation and bioactivity in marine Pseudoalteromonas.</title>
        <authorList>
            <person name="Sonnenschein E.C."/>
            <person name="Bech P.K."/>
        </authorList>
    </citation>
    <scope>NUCLEOTIDE SEQUENCE</scope>
    <source>
        <strain evidence="5">S3790</strain>
        <strain evidence="6 7">S3895</strain>
    </source>
</reference>
<evidence type="ECO:0000259" key="4">
    <source>
        <dbReference type="PROSITE" id="PS51462"/>
    </source>
</evidence>
<dbReference type="OrthoDB" id="9787476at2"/>
<dbReference type="Proteomes" id="UP000307164">
    <property type="component" value="Unassembled WGS sequence"/>
</dbReference>
<protein>
    <submittedName>
        <fullName evidence="5">ADP-ribose pyrophosphatase</fullName>
    </submittedName>
</protein>
<reference evidence="5 8" key="1">
    <citation type="submission" date="2018-01" db="EMBL/GenBank/DDBJ databases">
        <authorList>
            <person name="Paulsen S."/>
            <person name="Gram L.K."/>
        </authorList>
    </citation>
    <scope>NUCLEOTIDE SEQUENCE [LARGE SCALE GENOMIC DNA]</scope>
    <source>
        <strain evidence="5 8">S3790</strain>
        <strain evidence="6">S3895</strain>
    </source>
</reference>
<accession>A0A5S3VCJ9</accession>
<dbReference type="PROSITE" id="PS51462">
    <property type="entry name" value="NUDIX"/>
    <property type="match status" value="1"/>
</dbReference>
<dbReference type="RefSeq" id="WP_138590052.1">
    <property type="nucleotide sequence ID" value="NZ_PNBW01000129.1"/>
</dbReference>
<dbReference type="InterPro" id="IPR000086">
    <property type="entry name" value="NUDIX_hydrolase_dom"/>
</dbReference>
<evidence type="ECO:0000313" key="6">
    <source>
        <dbReference type="EMBL" id="TMO70556.1"/>
    </source>
</evidence>
<dbReference type="SUPFAM" id="SSF55811">
    <property type="entry name" value="Nudix"/>
    <property type="match status" value="1"/>
</dbReference>
<comment type="similarity">
    <text evidence="3">Belongs to the Nudix hydrolase family.</text>
</comment>
<dbReference type="AlphaFoldDB" id="A0A5S3VCJ9"/>
<comment type="cofactor">
    <cofactor evidence="1">
        <name>Mg(2+)</name>
        <dbReference type="ChEBI" id="CHEBI:18420"/>
    </cofactor>
</comment>
<dbReference type="CDD" id="cd04678">
    <property type="entry name" value="NUDIX_MTH2_Nudt15"/>
    <property type="match status" value="1"/>
</dbReference>
<evidence type="ECO:0000313" key="7">
    <source>
        <dbReference type="Proteomes" id="UP000307164"/>
    </source>
</evidence>
<dbReference type="GO" id="GO:0016787">
    <property type="term" value="F:hydrolase activity"/>
    <property type="evidence" value="ECO:0007669"/>
    <property type="project" value="UniProtKB-KW"/>
</dbReference>
<name>A0A5S3VCJ9_9GAMM</name>
<evidence type="ECO:0000256" key="2">
    <source>
        <dbReference type="ARBA" id="ARBA00022801"/>
    </source>
</evidence>
<sequence>MGNKEQVRVGVGVIIVREGKILLGKRIGAHGAETWATPGGHLEFTETPERCAVREVYEETGLTLDTVKKIGFTNDIFELENKHYVTLFMLGESEQGQAHIMEPTKCLKWQWFDMDALPKPLFLPLVNLLKEYDDAKQFLSELQTMVAEENDKIR</sequence>
<dbReference type="InterPro" id="IPR020476">
    <property type="entry name" value="Nudix_hydrolase"/>
</dbReference>
<evidence type="ECO:0000313" key="8">
    <source>
        <dbReference type="Proteomes" id="UP000307217"/>
    </source>
</evidence>
<keyword evidence="7" id="KW-1185">Reference proteome</keyword>
<dbReference type="EMBL" id="PNBW01000129">
    <property type="protein sequence ID" value="TMO70556.1"/>
    <property type="molecule type" value="Genomic_DNA"/>
</dbReference>
<dbReference type="Gene3D" id="3.90.79.10">
    <property type="entry name" value="Nucleoside Triphosphate Pyrophosphohydrolase"/>
    <property type="match status" value="1"/>
</dbReference>
<evidence type="ECO:0000313" key="5">
    <source>
        <dbReference type="EMBL" id="TMO69840.1"/>
    </source>
</evidence>
<dbReference type="PANTHER" id="PTHR16099:SF5">
    <property type="entry name" value="NUCLEOTIDE TRIPHOSPHATE DIPHOSPHATASE NUDT15"/>
    <property type="match status" value="1"/>
</dbReference>
<evidence type="ECO:0000256" key="3">
    <source>
        <dbReference type="RuleBase" id="RU003476"/>
    </source>
</evidence>
<dbReference type="PANTHER" id="PTHR16099">
    <property type="entry name" value="8-OXO-DGTP DIPHOSPHATES NUDT15"/>
    <property type="match status" value="1"/>
</dbReference>
<dbReference type="FunFam" id="3.90.79.10:FF:000060">
    <property type="entry name" value="Nudix hydrolase 1"/>
    <property type="match status" value="1"/>
</dbReference>
<feature type="domain" description="Nudix hydrolase" evidence="4">
    <location>
        <begin position="6"/>
        <end position="137"/>
    </location>
</feature>
<reference evidence="8" key="2">
    <citation type="submission" date="2019-06" db="EMBL/GenBank/DDBJ databases">
        <title>Co-occurence of chitin degradation, pigmentation and bioactivity in marine Pseudoalteromonas.</title>
        <authorList>
            <person name="Sonnenschein E.C."/>
            <person name="Bech P.K."/>
        </authorList>
    </citation>
    <scope>NUCLEOTIDE SEQUENCE [LARGE SCALE GENOMIC DNA]</scope>
    <source>
        <strain evidence="8">S3790</strain>
    </source>
</reference>
<dbReference type="EMBL" id="PNBX01000010">
    <property type="protein sequence ID" value="TMO69840.1"/>
    <property type="molecule type" value="Genomic_DNA"/>
</dbReference>
<gene>
    <name evidence="5" type="ORF">CWC19_03605</name>
    <name evidence="6" type="ORF">CWC20_19530</name>
</gene>
<dbReference type="InterPro" id="IPR020084">
    <property type="entry name" value="NUDIX_hydrolase_CS"/>
</dbReference>
<comment type="caution">
    <text evidence="5">The sequence shown here is derived from an EMBL/GenBank/DDBJ whole genome shotgun (WGS) entry which is preliminary data.</text>
</comment>
<dbReference type="Proteomes" id="UP000307217">
    <property type="component" value="Unassembled WGS sequence"/>
</dbReference>
<dbReference type="PRINTS" id="PR00502">
    <property type="entry name" value="NUDIXFAMILY"/>
</dbReference>
<keyword evidence="2 3" id="KW-0378">Hydrolase</keyword>
<dbReference type="InterPro" id="IPR015797">
    <property type="entry name" value="NUDIX_hydrolase-like_dom_sf"/>
</dbReference>
<proteinExistence type="inferred from homology"/>
<evidence type="ECO:0000256" key="1">
    <source>
        <dbReference type="ARBA" id="ARBA00001946"/>
    </source>
</evidence>
<dbReference type="PROSITE" id="PS00893">
    <property type="entry name" value="NUDIX_BOX"/>
    <property type="match status" value="1"/>
</dbReference>
<dbReference type="Pfam" id="PF00293">
    <property type="entry name" value="NUDIX"/>
    <property type="match status" value="1"/>
</dbReference>